<feature type="transmembrane region" description="Helical" evidence="1">
    <location>
        <begin position="7"/>
        <end position="24"/>
    </location>
</feature>
<dbReference type="OrthoDB" id="3078604at2"/>
<protein>
    <submittedName>
        <fullName evidence="2">Uncharacterized protein</fullName>
    </submittedName>
</protein>
<name>A0A398D2M5_9BACT</name>
<proteinExistence type="predicted"/>
<keyword evidence="3" id="KW-1185">Reference proteome</keyword>
<evidence type="ECO:0000256" key="1">
    <source>
        <dbReference type="SAM" id="Phobius"/>
    </source>
</evidence>
<dbReference type="AlphaFoldDB" id="A0A398D2M5"/>
<evidence type="ECO:0000313" key="3">
    <source>
        <dbReference type="Proteomes" id="UP000266328"/>
    </source>
</evidence>
<feature type="transmembrane region" description="Helical" evidence="1">
    <location>
        <begin position="87"/>
        <end position="111"/>
    </location>
</feature>
<reference evidence="2 3" key="1">
    <citation type="submission" date="2018-09" db="EMBL/GenBank/DDBJ databases">
        <title>Discovery and Ecogenomic Context for Candidatus Cryosericales, a Global Caldiserica Order Active in Thawing Permafrost.</title>
        <authorList>
            <person name="Martinez M.A."/>
            <person name="Woodcroft B.J."/>
            <person name="Ignacio Espinoza J.C."/>
            <person name="Zayed A."/>
            <person name="Singleton C.M."/>
            <person name="Boyd J."/>
            <person name="Li Y.-F."/>
            <person name="Purvine S."/>
            <person name="Maughan H."/>
            <person name="Hodgkins S.B."/>
            <person name="Anderson D."/>
            <person name="Sederholm M."/>
            <person name="Temperton B."/>
            <person name="Saleska S.R."/>
            <person name="Tyson G.W."/>
            <person name="Rich V.I."/>
        </authorList>
    </citation>
    <scope>NUCLEOTIDE SEQUENCE [LARGE SCALE GENOMIC DNA]</scope>
    <source>
        <strain evidence="2 3">SMC7</strain>
    </source>
</reference>
<dbReference type="RefSeq" id="WP_119089435.1">
    <property type="nucleotide sequence ID" value="NZ_QXIS01000033.1"/>
</dbReference>
<feature type="transmembrane region" description="Helical" evidence="1">
    <location>
        <begin position="54"/>
        <end position="75"/>
    </location>
</feature>
<accession>A0A398D2M5</accession>
<gene>
    <name evidence="2" type="ORF">SMC7_05935</name>
</gene>
<organism evidence="2 3">
    <name type="scientific">Candidatus Cryosericum terrychapinii</name>
    <dbReference type="NCBI Taxonomy" id="2290919"/>
    <lineage>
        <taxon>Bacteria</taxon>
        <taxon>Pseudomonadati</taxon>
        <taxon>Caldisericota/Cryosericota group</taxon>
        <taxon>Candidatus Cryosericota</taxon>
        <taxon>Candidatus Cryosericia</taxon>
        <taxon>Candidatus Cryosericales</taxon>
        <taxon>Candidatus Cryosericaceae</taxon>
        <taxon>Candidatus Cryosericum</taxon>
    </lineage>
</organism>
<comment type="caution">
    <text evidence="2">The sequence shown here is derived from an EMBL/GenBank/DDBJ whole genome shotgun (WGS) entry which is preliminary data.</text>
</comment>
<keyword evidence="1" id="KW-1133">Transmembrane helix</keyword>
<keyword evidence="1" id="KW-0812">Transmembrane</keyword>
<dbReference type="EMBL" id="QXIS01000033">
    <property type="protein sequence ID" value="RIE05691.1"/>
    <property type="molecule type" value="Genomic_DNA"/>
</dbReference>
<feature type="transmembrane region" description="Helical" evidence="1">
    <location>
        <begin position="30"/>
        <end position="47"/>
    </location>
</feature>
<evidence type="ECO:0000313" key="2">
    <source>
        <dbReference type="EMBL" id="RIE05691.1"/>
    </source>
</evidence>
<sequence length="126" mass="13880">MNKRMLWSRILTVIGVVALLIGALDPLEGSLLIVPATAVIALSAYLARSRFRRLAYWGFGLTAIGVGWMFIISALGGFGGETGRSMWWTLTLLPYPVGWILSVITGVRLLIEWNRSRGMESVLRGD</sequence>
<keyword evidence="1" id="KW-0472">Membrane</keyword>
<dbReference type="Proteomes" id="UP000266328">
    <property type="component" value="Unassembled WGS sequence"/>
</dbReference>